<proteinExistence type="predicted"/>
<accession>A0ABS2F866</accession>
<keyword evidence="2" id="KW-1185">Reference proteome</keyword>
<evidence type="ECO:0000313" key="2">
    <source>
        <dbReference type="Proteomes" id="UP000782117"/>
    </source>
</evidence>
<dbReference type="EMBL" id="JACJKJ010000006">
    <property type="protein sequence ID" value="MBM6806259.1"/>
    <property type="molecule type" value="Genomic_DNA"/>
</dbReference>
<dbReference type="Proteomes" id="UP000782117">
    <property type="component" value="Unassembled WGS sequence"/>
</dbReference>
<evidence type="ECO:0000313" key="1">
    <source>
        <dbReference type="EMBL" id="MBM6806259.1"/>
    </source>
</evidence>
<name>A0ABS2F866_9BACE</name>
<gene>
    <name evidence="1" type="ORF">H6A24_07070</name>
</gene>
<comment type="caution">
    <text evidence="1">The sequence shown here is derived from an EMBL/GenBank/DDBJ whole genome shotgun (WGS) entry which is preliminary data.</text>
</comment>
<dbReference type="RefSeq" id="WP_204500002.1">
    <property type="nucleotide sequence ID" value="NZ_JACJKJ010000006.1"/>
</dbReference>
<sequence length="101" mass="11422">MCRIFLLGLLFMVVMEENISAQESKTERLGEIEYLCDSITESTLVTVVNDKIYVHNPDKSPLSLIDPKEIKSVQFVNEHKLVAPYEKLKGLKIIVVTLSGK</sequence>
<reference evidence="1 2" key="1">
    <citation type="journal article" date="2021" name="Sci. Rep.">
        <title>The distribution of antibiotic resistance genes in chicken gut microbiota commensals.</title>
        <authorList>
            <person name="Juricova H."/>
            <person name="Matiasovicova J."/>
            <person name="Kubasova T."/>
            <person name="Cejkova D."/>
            <person name="Rychlik I."/>
        </authorList>
    </citation>
    <scope>NUCLEOTIDE SEQUENCE [LARGE SCALE GENOMIC DNA]</scope>
    <source>
        <strain evidence="1 2">An768</strain>
    </source>
</reference>
<organism evidence="1 2">
    <name type="scientific">Bacteroides caecicola</name>
    <dbReference type="NCBI Taxonomy" id="1462569"/>
    <lineage>
        <taxon>Bacteria</taxon>
        <taxon>Pseudomonadati</taxon>
        <taxon>Bacteroidota</taxon>
        <taxon>Bacteroidia</taxon>
        <taxon>Bacteroidales</taxon>
        <taxon>Bacteroidaceae</taxon>
        <taxon>Bacteroides</taxon>
    </lineage>
</organism>
<protein>
    <submittedName>
        <fullName evidence="1">Uncharacterized protein</fullName>
    </submittedName>
</protein>